<dbReference type="PANTHER" id="PTHR32438:SF5">
    <property type="entry name" value="4-ALPHA-GLUCANOTRANSFERASE DPE1, CHLOROPLASTIC_AMYLOPLASTIC"/>
    <property type="match status" value="1"/>
</dbReference>
<dbReference type="SUPFAM" id="SSF51445">
    <property type="entry name" value="(Trans)glycosidases"/>
    <property type="match status" value="1"/>
</dbReference>
<gene>
    <name evidence="11" type="primary">malQ</name>
    <name evidence="11" type="ORF">F4Y60_11820</name>
</gene>
<dbReference type="EMBL" id="VXRY01000482">
    <property type="protein sequence ID" value="MXY34750.1"/>
    <property type="molecule type" value="Genomic_DNA"/>
</dbReference>
<dbReference type="AlphaFoldDB" id="A0A6B0Y4W3"/>
<reference evidence="11" key="1">
    <citation type="submission" date="2019-09" db="EMBL/GenBank/DDBJ databases">
        <title>Characterisation of the sponge microbiome using genome-centric metagenomics.</title>
        <authorList>
            <person name="Engelberts J.P."/>
            <person name="Robbins S.J."/>
            <person name="De Goeij J.M."/>
            <person name="Aranda M."/>
            <person name="Bell S.C."/>
            <person name="Webster N.S."/>
        </authorList>
    </citation>
    <scope>NUCLEOTIDE SEQUENCE</scope>
    <source>
        <strain evidence="11">SB0664_bin_43</strain>
    </source>
</reference>
<evidence type="ECO:0000256" key="2">
    <source>
        <dbReference type="ARBA" id="ARBA00005684"/>
    </source>
</evidence>
<dbReference type="InterPro" id="IPR003385">
    <property type="entry name" value="Glyco_hydro_77"/>
</dbReference>
<evidence type="ECO:0000256" key="7">
    <source>
        <dbReference type="ARBA" id="ARBA00023277"/>
    </source>
</evidence>
<evidence type="ECO:0000256" key="4">
    <source>
        <dbReference type="ARBA" id="ARBA00020295"/>
    </source>
</evidence>
<dbReference type="InterPro" id="IPR017853">
    <property type="entry name" value="GH"/>
</dbReference>
<evidence type="ECO:0000313" key="11">
    <source>
        <dbReference type="EMBL" id="MXY34750.1"/>
    </source>
</evidence>
<keyword evidence="6 10" id="KW-0808">Transferase</keyword>
<dbReference type="EC" id="2.4.1.25" evidence="3 10"/>
<dbReference type="GO" id="GO:0004134">
    <property type="term" value="F:4-alpha-glucanotransferase activity"/>
    <property type="evidence" value="ECO:0007669"/>
    <property type="project" value="UniProtKB-EC"/>
</dbReference>
<evidence type="ECO:0000256" key="3">
    <source>
        <dbReference type="ARBA" id="ARBA00012560"/>
    </source>
</evidence>
<organism evidence="11">
    <name type="scientific">Boseongicola sp. SB0664_bin_43</name>
    <dbReference type="NCBI Taxonomy" id="2604844"/>
    <lineage>
        <taxon>Bacteria</taxon>
        <taxon>Pseudomonadati</taxon>
        <taxon>Pseudomonadota</taxon>
        <taxon>Alphaproteobacteria</taxon>
        <taxon>Rhodobacterales</taxon>
        <taxon>Paracoccaceae</taxon>
        <taxon>Boseongicola</taxon>
    </lineage>
</organism>
<evidence type="ECO:0000256" key="10">
    <source>
        <dbReference type="RuleBase" id="RU361207"/>
    </source>
</evidence>
<sequence>MKDDAALGQLARAHGILASYRDMEGRERTSTPDTLRALLAANSVAAESARLVRESLEALRAERRARRFPEEVVIESRKEATLSLGSFDNWQLRRDEANVVLACGRDADAITLPALASDVYVLEVGHSAARETIRVIAAPARAPSVPDQAMLPRIWGVNLALYGLRSSRNAGLGDFADLADVVRIAGQVGADFAGTNPLHAMGHSSKAFSPYSPSHRGFLNTDHIALHAIPGLENAPGADRVLSAAEPEMAKLRSARHVDYDRQRAIRQRLLAALYDTFRAGAATWAHDALSSFAKERGSDLARFARFEAMADQHGPNWREWPCSAQVAPDNVSADYHAWLQWVADRQLEGAQRAAHDGGMALGLYLDLAVGARRDGAESWCERDAIAPGVSIGAPPDHLSPKGQNWNISAYAPRRLAAWNYRPFRRLLAATMRHAGAVRIDHVLGLSRSFWVPDDGSPGGYVRHPFDALLAILKIEAERHGTVVVGEDLGLAPSGFRGTMRAHGIYGYSVMQYERDRNRRLRPPGRASKQVLACFSTHDTPTVRGFEAGRDIDWWESLGWIDRQDAVRARARRRKDVADISERCPGCGFNATVHALLARSPSAMVTAQLDDILEHAEAQNLPGTTDEHVNWRRRYGVAVEALALDGRFRALGKVMNEGRGKTGRSARGDDT</sequence>
<protein>
    <recommendedName>
        <fullName evidence="4 10">4-alpha-glucanotransferase</fullName>
        <ecNumber evidence="3 10">2.4.1.25</ecNumber>
    </recommendedName>
    <alternativeName>
        <fullName evidence="8 10">Amylomaltase</fullName>
    </alternativeName>
    <alternativeName>
        <fullName evidence="9 10">Disproportionating enzyme</fullName>
    </alternativeName>
</protein>
<evidence type="ECO:0000256" key="6">
    <source>
        <dbReference type="ARBA" id="ARBA00022679"/>
    </source>
</evidence>
<comment type="similarity">
    <text evidence="2 10">Belongs to the disproportionating enzyme family.</text>
</comment>
<comment type="caution">
    <text evidence="11">The sequence shown here is derived from an EMBL/GenBank/DDBJ whole genome shotgun (WGS) entry which is preliminary data.</text>
</comment>
<dbReference type="GO" id="GO:0005975">
    <property type="term" value="P:carbohydrate metabolic process"/>
    <property type="evidence" value="ECO:0007669"/>
    <property type="project" value="InterPro"/>
</dbReference>
<keyword evidence="5 10" id="KW-0328">Glycosyltransferase</keyword>
<dbReference type="Pfam" id="PF02446">
    <property type="entry name" value="Glyco_hydro_77"/>
    <property type="match status" value="1"/>
</dbReference>
<proteinExistence type="inferred from homology"/>
<evidence type="ECO:0000256" key="8">
    <source>
        <dbReference type="ARBA" id="ARBA00031423"/>
    </source>
</evidence>
<comment type="catalytic activity">
    <reaction evidence="1 10">
        <text>Transfers a segment of a (1-&gt;4)-alpha-D-glucan to a new position in an acceptor, which may be glucose or a (1-&gt;4)-alpha-D-glucan.</text>
        <dbReference type="EC" id="2.4.1.25"/>
    </reaction>
</comment>
<name>A0A6B0Y4W3_9RHOB</name>
<evidence type="ECO:0000256" key="9">
    <source>
        <dbReference type="ARBA" id="ARBA00031501"/>
    </source>
</evidence>
<dbReference type="PANTHER" id="PTHR32438">
    <property type="entry name" value="4-ALPHA-GLUCANOTRANSFERASE DPE1, CHLOROPLASTIC/AMYLOPLASTIC"/>
    <property type="match status" value="1"/>
</dbReference>
<dbReference type="NCBIfam" id="TIGR00217">
    <property type="entry name" value="malQ"/>
    <property type="match status" value="1"/>
</dbReference>
<accession>A0A6B0Y4W3</accession>
<evidence type="ECO:0000256" key="5">
    <source>
        <dbReference type="ARBA" id="ARBA00022676"/>
    </source>
</evidence>
<dbReference type="Gene3D" id="3.20.20.80">
    <property type="entry name" value="Glycosidases"/>
    <property type="match status" value="1"/>
</dbReference>
<evidence type="ECO:0000256" key="1">
    <source>
        <dbReference type="ARBA" id="ARBA00000439"/>
    </source>
</evidence>
<keyword evidence="7 10" id="KW-0119">Carbohydrate metabolism</keyword>